<gene>
    <name evidence="2" type="ORF">Aco04nite_32520</name>
</gene>
<feature type="transmembrane region" description="Helical" evidence="1">
    <location>
        <begin position="68"/>
        <end position="91"/>
    </location>
</feature>
<keyword evidence="1" id="KW-0812">Transmembrane</keyword>
<keyword evidence="3" id="KW-1185">Reference proteome</keyword>
<dbReference type="AlphaFoldDB" id="A0A919SK01"/>
<evidence type="ECO:0000256" key="1">
    <source>
        <dbReference type="SAM" id="Phobius"/>
    </source>
</evidence>
<keyword evidence="1" id="KW-1133">Transmembrane helix</keyword>
<dbReference type="Proteomes" id="UP000680865">
    <property type="component" value="Unassembled WGS sequence"/>
</dbReference>
<name>A0A919SK01_9ACTN</name>
<reference evidence="2" key="1">
    <citation type="submission" date="2021-03" db="EMBL/GenBank/DDBJ databases">
        <title>Whole genome shotgun sequence of Actinoplanes consettensis NBRC 14913.</title>
        <authorList>
            <person name="Komaki H."/>
            <person name="Tamura T."/>
        </authorList>
    </citation>
    <scope>NUCLEOTIDE SEQUENCE</scope>
    <source>
        <strain evidence="2">NBRC 14913</strain>
    </source>
</reference>
<evidence type="ECO:0000313" key="2">
    <source>
        <dbReference type="EMBL" id="GIM72902.1"/>
    </source>
</evidence>
<comment type="caution">
    <text evidence="2">The sequence shown here is derived from an EMBL/GenBank/DDBJ whole genome shotgun (WGS) entry which is preliminary data.</text>
</comment>
<dbReference type="EMBL" id="BOQP01000016">
    <property type="protein sequence ID" value="GIM72902.1"/>
    <property type="molecule type" value="Genomic_DNA"/>
</dbReference>
<feature type="transmembrane region" description="Helical" evidence="1">
    <location>
        <begin position="37"/>
        <end position="56"/>
    </location>
</feature>
<proteinExistence type="predicted"/>
<accession>A0A919SK01</accession>
<sequence length="171" mass="17351">MAMRLTRVSTGTGANVSLEFTDASVEIREISAAHQRAARVCGGSLVGAFGLAAVGANAGAREIQVLPTVMWILALVVLVAGAGGAGAWLLWSAARRRGTDRVTIAAAEVSAAKSEVSDGVVTVTVTTLDGQSRSFSAAGHVGSMLATEFGRLISPEGVPAPDAVENEHPAL</sequence>
<protein>
    <submittedName>
        <fullName evidence="2">Uncharacterized protein</fullName>
    </submittedName>
</protein>
<organism evidence="2 3">
    <name type="scientific">Winogradskya consettensis</name>
    <dbReference type="NCBI Taxonomy" id="113560"/>
    <lineage>
        <taxon>Bacteria</taxon>
        <taxon>Bacillati</taxon>
        <taxon>Actinomycetota</taxon>
        <taxon>Actinomycetes</taxon>
        <taxon>Micromonosporales</taxon>
        <taxon>Micromonosporaceae</taxon>
        <taxon>Winogradskya</taxon>
    </lineage>
</organism>
<keyword evidence="1" id="KW-0472">Membrane</keyword>
<evidence type="ECO:0000313" key="3">
    <source>
        <dbReference type="Proteomes" id="UP000680865"/>
    </source>
</evidence>